<proteinExistence type="predicted"/>
<evidence type="ECO:0000256" key="1">
    <source>
        <dbReference type="SAM" id="SignalP"/>
    </source>
</evidence>
<name>A0A6I9TW25_SESIN</name>
<evidence type="ECO:0000313" key="3">
    <source>
        <dbReference type="RefSeq" id="XP_011089206.2"/>
    </source>
</evidence>
<dbReference type="OrthoDB" id="905355at2759"/>
<accession>A0A6I9TW25</accession>
<feature type="signal peptide" evidence="1">
    <location>
        <begin position="1"/>
        <end position="25"/>
    </location>
</feature>
<dbReference type="Gramene" id="SIN_1010584.t">
    <property type="protein sequence ID" value="SIN_1010584.t"/>
    <property type="gene ID" value="SIN_1010584"/>
</dbReference>
<protein>
    <submittedName>
        <fullName evidence="3">Phylloplanin-like</fullName>
    </submittedName>
</protein>
<dbReference type="PANTHER" id="PTHR34458">
    <property type="entry name" value="POLLEN OLE E 1 ALLERGEN AND EXTENSIN FAMILY PROTEIN-RELATED"/>
    <property type="match status" value="1"/>
</dbReference>
<evidence type="ECO:0000313" key="2">
    <source>
        <dbReference type="Proteomes" id="UP000504604"/>
    </source>
</evidence>
<keyword evidence="1" id="KW-0732">Signal</keyword>
<gene>
    <name evidence="3" type="primary">LOC105170232</name>
</gene>
<dbReference type="KEGG" id="sind:105170232"/>
<reference evidence="3" key="1">
    <citation type="submission" date="2025-08" db="UniProtKB">
        <authorList>
            <consortium name="RefSeq"/>
        </authorList>
    </citation>
    <scope>IDENTIFICATION</scope>
</reference>
<sequence>MPMALKPLLLLVFAAIMTLMSVAEAQSTVGIVHVNGTLYCTSNASPAPNGSATPVFPNATLQVACSADVVANAPSNTTSNTDGTYRVVLIPRPNATVGSIVSNCRLFVLTPLSTCNPTLPSAGLVSDLRFVTTVPNGFWRITYMVAAGFAVQAN</sequence>
<dbReference type="RefSeq" id="XP_011089206.2">
    <property type="nucleotide sequence ID" value="XM_011090904.2"/>
</dbReference>
<dbReference type="PANTHER" id="PTHR34458:SF5">
    <property type="entry name" value="POLLEN OLE E 1 ALLERGEN AND EXTENSIN FAMILY PROTEIN"/>
    <property type="match status" value="1"/>
</dbReference>
<organism evidence="2 3">
    <name type="scientific">Sesamum indicum</name>
    <name type="common">Oriental sesame</name>
    <name type="synonym">Sesamum orientale</name>
    <dbReference type="NCBI Taxonomy" id="4182"/>
    <lineage>
        <taxon>Eukaryota</taxon>
        <taxon>Viridiplantae</taxon>
        <taxon>Streptophyta</taxon>
        <taxon>Embryophyta</taxon>
        <taxon>Tracheophyta</taxon>
        <taxon>Spermatophyta</taxon>
        <taxon>Magnoliopsida</taxon>
        <taxon>eudicotyledons</taxon>
        <taxon>Gunneridae</taxon>
        <taxon>Pentapetalae</taxon>
        <taxon>asterids</taxon>
        <taxon>lamiids</taxon>
        <taxon>Lamiales</taxon>
        <taxon>Pedaliaceae</taxon>
        <taxon>Sesamum</taxon>
    </lineage>
</organism>
<dbReference type="InterPro" id="IPR040404">
    <property type="entry name" value="Phylloplanin-like"/>
</dbReference>
<dbReference type="GeneID" id="105170232"/>
<dbReference type="InParanoid" id="A0A6I9TW25"/>
<dbReference type="AlphaFoldDB" id="A0A6I9TW25"/>
<dbReference type="Proteomes" id="UP000504604">
    <property type="component" value="Linkage group LG9"/>
</dbReference>
<feature type="chain" id="PRO_5026756208" evidence="1">
    <location>
        <begin position="26"/>
        <end position="154"/>
    </location>
</feature>
<keyword evidence="2" id="KW-1185">Reference proteome</keyword>